<name>A0A3M7T7E0_BRAPC</name>
<comment type="caution">
    <text evidence="1">The sequence shown here is derived from an EMBL/GenBank/DDBJ whole genome shotgun (WGS) entry which is preliminary data.</text>
</comment>
<evidence type="ECO:0000313" key="2">
    <source>
        <dbReference type="Proteomes" id="UP000276133"/>
    </source>
</evidence>
<keyword evidence="2" id="KW-1185">Reference proteome</keyword>
<gene>
    <name evidence="1" type="ORF">BpHYR1_011173</name>
</gene>
<dbReference type="InterPro" id="IPR012337">
    <property type="entry name" value="RNaseH-like_sf"/>
</dbReference>
<sequence>MGTLLHLVGEDEFDLSDREIEEMKLILKEKLAEIINILEPFEFVTNGIQGDQYSTISLVVPSLLQLIQHLDDFKLVNNSLKAFISELRNETNTRFSEQKQSRLFMHLFIKRLEDQLFQKWKINANREENENNIENQIPCTSNDATKNLGR</sequence>
<protein>
    <submittedName>
        <fullName evidence="1">Uncharacterized protein</fullName>
    </submittedName>
</protein>
<accession>A0A3M7T7E0</accession>
<organism evidence="1 2">
    <name type="scientific">Brachionus plicatilis</name>
    <name type="common">Marine rotifer</name>
    <name type="synonym">Brachionus muelleri</name>
    <dbReference type="NCBI Taxonomy" id="10195"/>
    <lineage>
        <taxon>Eukaryota</taxon>
        <taxon>Metazoa</taxon>
        <taxon>Spiralia</taxon>
        <taxon>Gnathifera</taxon>
        <taxon>Rotifera</taxon>
        <taxon>Eurotatoria</taxon>
        <taxon>Monogononta</taxon>
        <taxon>Pseudotrocha</taxon>
        <taxon>Ploima</taxon>
        <taxon>Brachionidae</taxon>
        <taxon>Brachionus</taxon>
    </lineage>
</organism>
<proteinExistence type="predicted"/>
<dbReference type="OrthoDB" id="2438421at2759"/>
<reference evidence="1 2" key="1">
    <citation type="journal article" date="2018" name="Sci. Rep.">
        <title>Genomic signatures of local adaptation to the degree of environmental predictability in rotifers.</title>
        <authorList>
            <person name="Franch-Gras L."/>
            <person name="Hahn C."/>
            <person name="Garcia-Roger E.M."/>
            <person name="Carmona M.J."/>
            <person name="Serra M."/>
            <person name="Gomez A."/>
        </authorList>
    </citation>
    <scope>NUCLEOTIDE SEQUENCE [LARGE SCALE GENOMIC DNA]</scope>
    <source>
        <strain evidence="1">HYR1</strain>
    </source>
</reference>
<evidence type="ECO:0000313" key="1">
    <source>
        <dbReference type="EMBL" id="RNA43964.1"/>
    </source>
</evidence>
<dbReference type="AlphaFoldDB" id="A0A3M7T7E0"/>
<dbReference type="EMBL" id="REGN01000169">
    <property type="protein sequence ID" value="RNA43964.1"/>
    <property type="molecule type" value="Genomic_DNA"/>
</dbReference>
<dbReference type="Proteomes" id="UP000276133">
    <property type="component" value="Unassembled WGS sequence"/>
</dbReference>
<dbReference type="SUPFAM" id="SSF53098">
    <property type="entry name" value="Ribonuclease H-like"/>
    <property type="match status" value="1"/>
</dbReference>